<gene>
    <name evidence="1" type="ORF">S01H1_48740</name>
</gene>
<comment type="caution">
    <text evidence="1">The sequence shown here is derived from an EMBL/GenBank/DDBJ whole genome shotgun (WGS) entry which is preliminary data.</text>
</comment>
<name>X0WVA8_9ZZZZ</name>
<dbReference type="GO" id="GO:0000287">
    <property type="term" value="F:magnesium ion binding"/>
    <property type="evidence" value="ECO:0007669"/>
    <property type="project" value="TreeGrafter"/>
</dbReference>
<sequence length="175" mass="19349">FASANDIYLELYSATHYFVERETWATEIRRQFFGLEPTIVDLTKIWNKERIVKGGLTLASPEEVARAESFCLRFKDSLRFSWAKTPAYPDIDFVNIIHPEVSKGKALTALTSYMGISLGEVVAVGDGVNDLPFLSVAGLAIAMGNAPDEVKKVVDYVTLDVDKSGLAVAINRFLL</sequence>
<evidence type="ECO:0000313" key="1">
    <source>
        <dbReference type="EMBL" id="GAG16681.1"/>
    </source>
</evidence>
<dbReference type="SUPFAM" id="SSF56784">
    <property type="entry name" value="HAD-like"/>
    <property type="match status" value="1"/>
</dbReference>
<reference evidence="1" key="1">
    <citation type="journal article" date="2014" name="Front. Microbiol.">
        <title>High frequency of phylogenetically diverse reductive dehalogenase-homologous genes in deep subseafloor sedimentary metagenomes.</title>
        <authorList>
            <person name="Kawai M."/>
            <person name="Futagami T."/>
            <person name="Toyoda A."/>
            <person name="Takaki Y."/>
            <person name="Nishi S."/>
            <person name="Hori S."/>
            <person name="Arai W."/>
            <person name="Tsubouchi T."/>
            <person name="Morono Y."/>
            <person name="Uchiyama I."/>
            <person name="Ito T."/>
            <person name="Fujiyama A."/>
            <person name="Inagaki F."/>
            <person name="Takami H."/>
        </authorList>
    </citation>
    <scope>NUCLEOTIDE SEQUENCE</scope>
    <source>
        <strain evidence="1">Expedition CK06-06</strain>
    </source>
</reference>
<dbReference type="PANTHER" id="PTHR10000">
    <property type="entry name" value="PHOSPHOSERINE PHOSPHATASE"/>
    <property type="match status" value="1"/>
</dbReference>
<dbReference type="EMBL" id="BARS01031308">
    <property type="protein sequence ID" value="GAG16681.1"/>
    <property type="molecule type" value="Genomic_DNA"/>
</dbReference>
<dbReference type="InterPro" id="IPR023214">
    <property type="entry name" value="HAD_sf"/>
</dbReference>
<accession>X0WVA8</accession>
<dbReference type="GO" id="GO:0005829">
    <property type="term" value="C:cytosol"/>
    <property type="evidence" value="ECO:0007669"/>
    <property type="project" value="TreeGrafter"/>
</dbReference>
<feature type="non-terminal residue" evidence="1">
    <location>
        <position position="1"/>
    </location>
</feature>
<dbReference type="Pfam" id="PF08282">
    <property type="entry name" value="Hydrolase_3"/>
    <property type="match status" value="1"/>
</dbReference>
<dbReference type="PANTHER" id="PTHR10000:SF8">
    <property type="entry name" value="HAD SUPERFAMILY HYDROLASE-LIKE, TYPE 3"/>
    <property type="match status" value="1"/>
</dbReference>
<dbReference type="InterPro" id="IPR036412">
    <property type="entry name" value="HAD-like_sf"/>
</dbReference>
<dbReference type="Gene3D" id="3.40.50.1000">
    <property type="entry name" value="HAD superfamily/HAD-like"/>
    <property type="match status" value="1"/>
</dbReference>
<dbReference type="AlphaFoldDB" id="X0WVA8"/>
<protein>
    <submittedName>
        <fullName evidence="1">Uncharacterized protein</fullName>
    </submittedName>
</protein>
<proteinExistence type="predicted"/>
<dbReference type="GO" id="GO:0016791">
    <property type="term" value="F:phosphatase activity"/>
    <property type="evidence" value="ECO:0007669"/>
    <property type="project" value="TreeGrafter"/>
</dbReference>
<organism evidence="1">
    <name type="scientific">marine sediment metagenome</name>
    <dbReference type="NCBI Taxonomy" id="412755"/>
    <lineage>
        <taxon>unclassified sequences</taxon>
        <taxon>metagenomes</taxon>
        <taxon>ecological metagenomes</taxon>
    </lineage>
</organism>